<feature type="transmembrane region" description="Helical" evidence="11">
    <location>
        <begin position="1319"/>
        <end position="1340"/>
    </location>
</feature>
<evidence type="ECO:0000256" key="11">
    <source>
        <dbReference type="SAM" id="Phobius"/>
    </source>
</evidence>
<keyword evidence="3" id="KW-0813">Transport</keyword>
<protein>
    <recommendedName>
        <fullName evidence="12">ABC transporter domain-containing protein</fullName>
    </recommendedName>
</protein>
<keyword evidence="5" id="KW-0677">Repeat</keyword>
<keyword evidence="6" id="KW-0547">Nucleotide-binding</keyword>
<dbReference type="PANTHER" id="PTHR19229">
    <property type="entry name" value="ATP-BINDING CASSETTE TRANSPORTER SUBFAMILY A ABCA"/>
    <property type="match status" value="1"/>
</dbReference>
<reference evidence="14" key="1">
    <citation type="journal article" date="2023" name="Commun. Biol.">
        <title>Genome analysis of Parmales, the sister group of diatoms, reveals the evolutionary specialization of diatoms from phago-mixotrophs to photoautotrophs.</title>
        <authorList>
            <person name="Ban H."/>
            <person name="Sato S."/>
            <person name="Yoshikawa S."/>
            <person name="Yamada K."/>
            <person name="Nakamura Y."/>
            <person name="Ichinomiya M."/>
            <person name="Sato N."/>
            <person name="Blanc-Mathieu R."/>
            <person name="Endo H."/>
            <person name="Kuwata A."/>
            <person name="Ogata H."/>
        </authorList>
    </citation>
    <scope>NUCLEOTIDE SEQUENCE [LARGE SCALE GENOMIC DNA]</scope>
    <source>
        <strain evidence="14">NIES 3701</strain>
    </source>
</reference>
<evidence type="ECO:0000256" key="2">
    <source>
        <dbReference type="ARBA" id="ARBA00008869"/>
    </source>
</evidence>
<keyword evidence="7" id="KW-0067">ATP-binding</keyword>
<dbReference type="FunFam" id="3.40.50.300:FF:000933">
    <property type="entry name" value="ABC transporter A family member 7"/>
    <property type="match status" value="1"/>
</dbReference>
<evidence type="ECO:0000256" key="4">
    <source>
        <dbReference type="ARBA" id="ARBA00022692"/>
    </source>
</evidence>
<accession>A0A9W7BSG2</accession>
<feature type="domain" description="ABC transporter" evidence="12">
    <location>
        <begin position="500"/>
        <end position="729"/>
    </location>
</feature>
<feature type="transmembrane region" description="Helical" evidence="11">
    <location>
        <begin position="1240"/>
        <end position="1258"/>
    </location>
</feature>
<evidence type="ECO:0000256" key="1">
    <source>
        <dbReference type="ARBA" id="ARBA00004141"/>
    </source>
</evidence>
<dbReference type="InterPro" id="IPR003439">
    <property type="entry name" value="ABC_transporter-like_ATP-bd"/>
</dbReference>
<dbReference type="Pfam" id="PF12698">
    <property type="entry name" value="ABC2_membrane_3"/>
    <property type="match status" value="1"/>
</dbReference>
<dbReference type="PROSITE" id="PS00211">
    <property type="entry name" value="ABC_TRANSPORTER_1"/>
    <property type="match status" value="2"/>
</dbReference>
<keyword evidence="8 11" id="KW-1133">Transmembrane helix</keyword>
<feature type="transmembrane region" description="Helical" evidence="11">
    <location>
        <begin position="1204"/>
        <end position="1228"/>
    </location>
</feature>
<dbReference type="SMART" id="SM00382">
    <property type="entry name" value="AAA"/>
    <property type="match status" value="2"/>
</dbReference>
<name>A0A9W7BSG2_9STRA</name>
<feature type="transmembrane region" description="Helical" evidence="11">
    <location>
        <begin position="333"/>
        <end position="355"/>
    </location>
</feature>
<keyword evidence="9 11" id="KW-0472">Membrane</keyword>
<evidence type="ECO:0000256" key="7">
    <source>
        <dbReference type="ARBA" id="ARBA00022840"/>
    </source>
</evidence>
<comment type="similarity">
    <text evidence="2">Belongs to the ABC transporter superfamily. ABCA family.</text>
</comment>
<dbReference type="Pfam" id="PF00005">
    <property type="entry name" value="ABC_tran"/>
    <property type="match status" value="2"/>
</dbReference>
<dbReference type="InterPro" id="IPR027417">
    <property type="entry name" value="P-loop_NTPase"/>
</dbReference>
<feature type="domain" description="ABC transporter" evidence="12">
    <location>
        <begin position="1414"/>
        <end position="1653"/>
    </location>
</feature>
<keyword evidence="4 11" id="KW-0812">Transmembrane</keyword>
<dbReference type="FunFam" id="3.40.50.300:FF:000335">
    <property type="entry name" value="ATP binding cassette subfamily A member 5"/>
    <property type="match status" value="1"/>
</dbReference>
<dbReference type="InterPro" id="IPR017871">
    <property type="entry name" value="ABC_transporter-like_CS"/>
</dbReference>
<dbReference type="CDD" id="cd03263">
    <property type="entry name" value="ABC_subfamily_A"/>
    <property type="match status" value="2"/>
</dbReference>
<evidence type="ECO:0000256" key="9">
    <source>
        <dbReference type="ARBA" id="ARBA00023136"/>
    </source>
</evidence>
<dbReference type="InterPro" id="IPR013525">
    <property type="entry name" value="ABC2_TM"/>
</dbReference>
<comment type="subcellular location">
    <subcellularLocation>
        <location evidence="1">Membrane</location>
        <topology evidence="1">Multi-pass membrane protein</topology>
    </subcellularLocation>
</comment>
<feature type="transmembrane region" description="Helical" evidence="11">
    <location>
        <begin position="41"/>
        <end position="59"/>
    </location>
</feature>
<feature type="compositionally biased region" description="Gly residues" evidence="10">
    <location>
        <begin position="1752"/>
        <end position="1766"/>
    </location>
</feature>
<feature type="region of interest" description="Disordered" evidence="10">
    <location>
        <begin position="1744"/>
        <end position="1766"/>
    </location>
</feature>
<gene>
    <name evidence="13" type="ORF">TrST_g1807</name>
</gene>
<dbReference type="GO" id="GO:0016887">
    <property type="term" value="F:ATP hydrolysis activity"/>
    <property type="evidence" value="ECO:0007669"/>
    <property type="project" value="InterPro"/>
</dbReference>
<evidence type="ECO:0000256" key="8">
    <source>
        <dbReference type="ARBA" id="ARBA00022989"/>
    </source>
</evidence>
<evidence type="ECO:0000256" key="3">
    <source>
        <dbReference type="ARBA" id="ARBA00022448"/>
    </source>
</evidence>
<dbReference type="EMBL" id="BRXY01000404">
    <property type="protein sequence ID" value="GMH92724.1"/>
    <property type="molecule type" value="Genomic_DNA"/>
</dbReference>
<evidence type="ECO:0000259" key="12">
    <source>
        <dbReference type="PROSITE" id="PS50893"/>
    </source>
</evidence>
<evidence type="ECO:0000256" key="5">
    <source>
        <dbReference type="ARBA" id="ARBA00022737"/>
    </source>
</evidence>
<organism evidence="13 14">
    <name type="scientific">Triparma strigata</name>
    <dbReference type="NCBI Taxonomy" id="1606541"/>
    <lineage>
        <taxon>Eukaryota</taxon>
        <taxon>Sar</taxon>
        <taxon>Stramenopiles</taxon>
        <taxon>Ochrophyta</taxon>
        <taxon>Bolidophyceae</taxon>
        <taxon>Parmales</taxon>
        <taxon>Triparmaceae</taxon>
        <taxon>Triparma</taxon>
    </lineage>
</organism>
<dbReference type="GO" id="GO:0140359">
    <property type="term" value="F:ABC-type transporter activity"/>
    <property type="evidence" value="ECO:0007669"/>
    <property type="project" value="InterPro"/>
</dbReference>
<evidence type="ECO:0000313" key="14">
    <source>
        <dbReference type="Proteomes" id="UP001165085"/>
    </source>
</evidence>
<dbReference type="InterPro" id="IPR003593">
    <property type="entry name" value="AAA+_ATPase"/>
</dbReference>
<dbReference type="OrthoDB" id="10255969at2759"/>
<dbReference type="Gene3D" id="3.40.50.300">
    <property type="entry name" value="P-loop containing nucleotide triphosphate hydrolases"/>
    <property type="match status" value="2"/>
</dbReference>
<dbReference type="GO" id="GO:0016020">
    <property type="term" value="C:membrane"/>
    <property type="evidence" value="ECO:0007669"/>
    <property type="project" value="UniProtKB-SubCell"/>
</dbReference>
<feature type="transmembrane region" description="Helical" evidence="11">
    <location>
        <begin position="399"/>
        <end position="421"/>
    </location>
</feature>
<proteinExistence type="inferred from homology"/>
<dbReference type="Proteomes" id="UP001165085">
    <property type="component" value="Unassembled WGS sequence"/>
</dbReference>
<dbReference type="InterPro" id="IPR026082">
    <property type="entry name" value="ABCA"/>
</dbReference>
<dbReference type="SUPFAM" id="SSF52540">
    <property type="entry name" value="P-loop containing nucleoside triphosphate hydrolases"/>
    <property type="match status" value="2"/>
</dbReference>
<feature type="transmembrane region" description="Helical" evidence="11">
    <location>
        <begin position="298"/>
        <end position="327"/>
    </location>
</feature>
<feature type="transmembrane region" description="Helical" evidence="11">
    <location>
        <begin position="907"/>
        <end position="926"/>
    </location>
</feature>
<feature type="transmembrane region" description="Helical" evidence="11">
    <location>
        <begin position="367"/>
        <end position="387"/>
    </location>
</feature>
<evidence type="ECO:0000256" key="10">
    <source>
        <dbReference type="SAM" id="MobiDB-lite"/>
    </source>
</evidence>
<keyword evidence="14" id="KW-1185">Reference proteome</keyword>
<sequence>MQKMGIENVSATEIPAGAMEQLVRKNVLLFRRNGKAVMGEVILTIMYFGILIALSLTVVRTIHDADPIPSGPSSLYSGSPYGYVTYAFTYGCIEGADPSKNCTDGSWNPGQLGFSDGVVGCSATLTSFKDNHVDICSDSFVNTYRTPSCLCISNSTLSSYADVEAQNLTAALLFNPDDFQDFTAHVSGTPSFDPLFTSPYNPQPASWDSGRLVALLQPIYNGLLSASSSPLSDLDFNFALKQMGYEEWEETGIGAMNNFPMYLCVIFMSSVSTIVVELMNERKRKNDSGLIMSGTTPVVYLSSWLLLALARQLVTVVFSTLFSLVFFVQYTSVLVTFTTFSLMALYSILFGLAFAMKFSGSKQAQNFLIWSTIVSTAPIYANSGLFLDVTANALIPPSVSLGISAVLPQFAMANMLAEMLLRNNKYDNGIHFGNMFRTSRLGGSFGVYLLLLLMGIAVQALLIWKFVVKSGYVTSSDDKASDEAYRVATAESTIDDTVAVSIRDLQKSFDNGAVKAVDGLTVDFNMNEITSFLGHNGAGKTTTIQILTGLHAATGGDAFVCGKSINHNMDAVREMISVCPQENILWDTLTVEEHCKLWFGIRKVPVSDAMIMQSLSEVGLHDKIDTQASDLSGGQKRKLMVALAFIGNPKVVYLDEPTAGMDTQARRDIWDLLRRKKEGRAIILTTHFMDEADILGDRIAIIHSGKLQVVGNSDELKEQFGAGNHLNVSVSDRGDRRKIFSLIKEVVPTARLDVPDEVVDDAGNFVAATDIENHIFSSGNSGDLQLVVPNAVDSTELAKLCRRLDEAKKSSLHGLQAYGFMSTTLEEVFVKLGEMEEDTVGAIGGQPSATGSGGGVGSREISSVGPNTVSNASPLLPKITYKKPSSFQNVLNILQRRLICETRNFKAFLFNVVIPAVFVMVMVGMLQINWFPEEDDAVVVKLDAVSLLVEDTELNSGRFQIPVARNGSLPTKLDEVLPDLYSFQTETTTLPETTDVTLSWAETGDYGCFEAYLIKDTSGQGCQGSSVVKKSHEAPSSLEADPAAGTRIGGLAFSNGTNTLPDITVLFNTSSSASMLGLTSYIYDALINDADAGADGLKPKMFPLPSRPQTLDEKKQQDTLEKLIPYSIAPMFLVYGFLAQPSQIVYDLVSERTTGLKHLHILMGISPSEYWAANLAWDLATKWGLTCSLAMVLMSLWAQELANLSVWVLLLSFLASTTSFAYVLSFLFDEPNIASGWCSNFLMMGFIFTFAISLIVQLPSMEVSDGVKDGLTQLGMILSPGQSLSAGLTNYLMCNAFHEDPWQWSVGSDDENPYLTGGILQPVVYLWVQFFLFLFLLVFAENKSIAKGCLPLYNVYYQVSRSLGTFFCKKKARDEVSFEGDGGKEGAGAVEDEDVKDERAIIDSQYSDEVESAIKISHLRKEFLPKGNEKKGTVAVDDLCLRINPGECFALLGTNGAGKSTTLNMLLRVLEPSSGQAFIEGVDVTRVNATDDLFLNMGYCPQANALFELMTGEEMLDFFVKIRGVTDASRAQYVQNCINNANLQAHAKKRCGKYSGGNKRKLCFAIAICGDPRMTVLDESSAGVDVAARKKLWSVLSSLLKRGNTVIMTTHHMEEASQLAHRAAIMVDGKLACLGTSQKLHEKYGGGYELSISCANGQMIGGLLEKVESIIGKECEVLERTDDSYVRLGLGQVINGQAGFSIADVFELMSAEKKSGTIESFNLNQTGLEEVFLSLTQSRSRKGKRVKVSKGAHGGLGGGGGDGGGQRENLRGVLNLPFTPFEGLKRHERVPADILAKGVSQAEWDEYVNNRFVKVSKQIGCLNTQKGCTACCLPMIIPGLSCVVCSVCKRQGDSYDREMRDWQQGFNTEVLERRGVYCKTQSKAEKVVDMTGQKSDNAKVMRWVAFAFTEEGVESLKDDPHVDGKLPSYKNCCGFDTKDYVMHPGNWKEV</sequence>
<comment type="caution">
    <text evidence="13">The sequence shown here is derived from an EMBL/GenBank/DDBJ whole genome shotgun (WGS) entry which is preliminary data.</text>
</comment>
<feature type="transmembrane region" description="Helical" evidence="11">
    <location>
        <begin position="259"/>
        <end position="278"/>
    </location>
</feature>
<feature type="transmembrane region" description="Helical" evidence="11">
    <location>
        <begin position="441"/>
        <end position="464"/>
    </location>
</feature>
<evidence type="ECO:0000313" key="13">
    <source>
        <dbReference type="EMBL" id="GMH92724.1"/>
    </source>
</evidence>
<evidence type="ECO:0000256" key="6">
    <source>
        <dbReference type="ARBA" id="ARBA00022741"/>
    </source>
</evidence>
<dbReference type="PROSITE" id="PS50893">
    <property type="entry name" value="ABC_TRANSPORTER_2"/>
    <property type="match status" value="2"/>
</dbReference>
<dbReference type="GO" id="GO:0005524">
    <property type="term" value="F:ATP binding"/>
    <property type="evidence" value="ECO:0007669"/>
    <property type="project" value="UniProtKB-KW"/>
</dbReference>
<dbReference type="PANTHER" id="PTHR19229:SF36">
    <property type="entry name" value="ATP-BINDING CASSETTE SUB-FAMILY A MEMBER 2"/>
    <property type="match status" value="1"/>
</dbReference>